<dbReference type="PANTHER" id="PTHR33884:SF3">
    <property type="entry name" value="UPF0410 PROTEIN YMGE"/>
    <property type="match status" value="1"/>
</dbReference>
<evidence type="ECO:0000256" key="1">
    <source>
        <dbReference type="ARBA" id="ARBA00004651"/>
    </source>
</evidence>
<name>A0A2U2HH86_9BURK</name>
<dbReference type="EMBL" id="PXWF02000259">
    <property type="protein sequence ID" value="PWF45029.1"/>
    <property type="molecule type" value="Genomic_DNA"/>
</dbReference>
<comment type="similarity">
    <text evidence="2">Belongs to the UPF0410 family.</text>
</comment>
<dbReference type="InterPro" id="IPR007341">
    <property type="entry name" value="Transgly_assoc"/>
</dbReference>
<dbReference type="Pfam" id="PF04226">
    <property type="entry name" value="Transgly_assoc"/>
    <property type="match status" value="1"/>
</dbReference>
<gene>
    <name evidence="8" type="ORF">C7C56_018670</name>
</gene>
<keyword evidence="4 7" id="KW-0812">Transmembrane</keyword>
<evidence type="ECO:0000313" key="9">
    <source>
        <dbReference type="Proteomes" id="UP000241421"/>
    </source>
</evidence>
<dbReference type="RefSeq" id="WP_106758872.1">
    <property type="nucleotide sequence ID" value="NZ_PXWF02000259.1"/>
</dbReference>
<protein>
    <submittedName>
        <fullName evidence="8">GlsB/YeaQ/YmgE family stress response membrane protein</fullName>
    </submittedName>
</protein>
<comment type="subcellular location">
    <subcellularLocation>
        <location evidence="1">Cell membrane</location>
        <topology evidence="1">Multi-pass membrane protein</topology>
    </subcellularLocation>
</comment>
<feature type="transmembrane region" description="Helical" evidence="7">
    <location>
        <begin position="6"/>
        <end position="23"/>
    </location>
</feature>
<keyword evidence="9" id="KW-1185">Reference proteome</keyword>
<dbReference type="AlphaFoldDB" id="A0A2U2HH86"/>
<sequence length="89" mass="9478">MIFIIWLVVGGVLGWLASLVMKTDAEQGMILNVIVGIVGAFLGGWLLSPLFGTGTINSDDFSLTSLLVSFLGAVILLAIVNLFRRGKAR</sequence>
<evidence type="ECO:0000256" key="6">
    <source>
        <dbReference type="ARBA" id="ARBA00023136"/>
    </source>
</evidence>
<comment type="caution">
    <text evidence="8">The sequence shown here is derived from an EMBL/GenBank/DDBJ whole genome shotgun (WGS) entry which is preliminary data.</text>
</comment>
<dbReference type="GO" id="GO:0005886">
    <property type="term" value="C:plasma membrane"/>
    <property type="evidence" value="ECO:0007669"/>
    <property type="project" value="UniProtKB-SubCell"/>
</dbReference>
<feature type="transmembrane region" description="Helical" evidence="7">
    <location>
        <begin position="63"/>
        <end position="83"/>
    </location>
</feature>
<keyword evidence="3" id="KW-1003">Cell membrane</keyword>
<dbReference type="Proteomes" id="UP000241421">
    <property type="component" value="Unassembled WGS sequence"/>
</dbReference>
<evidence type="ECO:0000256" key="7">
    <source>
        <dbReference type="SAM" id="Phobius"/>
    </source>
</evidence>
<evidence type="ECO:0000256" key="3">
    <source>
        <dbReference type="ARBA" id="ARBA00022475"/>
    </source>
</evidence>
<keyword evidence="5 7" id="KW-1133">Transmembrane helix</keyword>
<reference evidence="8 9" key="1">
    <citation type="submission" date="2018-04" db="EMBL/GenBank/DDBJ databases">
        <title>Massilia violaceinigra sp. nov., a novel purple-pigmented bacterium isolated from Tianshan glacier, Xinjiang, China.</title>
        <authorList>
            <person name="Wang H."/>
        </authorList>
    </citation>
    <scope>NUCLEOTIDE SEQUENCE [LARGE SCALE GENOMIC DNA]</scope>
    <source>
        <strain evidence="8 9">B448-2</strain>
    </source>
</reference>
<evidence type="ECO:0000256" key="2">
    <source>
        <dbReference type="ARBA" id="ARBA00011006"/>
    </source>
</evidence>
<proteinExistence type="inferred from homology"/>
<evidence type="ECO:0000256" key="5">
    <source>
        <dbReference type="ARBA" id="ARBA00022989"/>
    </source>
</evidence>
<keyword evidence="6 7" id="KW-0472">Membrane</keyword>
<organism evidence="8 9">
    <name type="scientific">Massilia glaciei</name>
    <dbReference type="NCBI Taxonomy" id="1524097"/>
    <lineage>
        <taxon>Bacteria</taxon>
        <taxon>Pseudomonadati</taxon>
        <taxon>Pseudomonadota</taxon>
        <taxon>Betaproteobacteria</taxon>
        <taxon>Burkholderiales</taxon>
        <taxon>Oxalobacteraceae</taxon>
        <taxon>Telluria group</taxon>
        <taxon>Massilia</taxon>
    </lineage>
</organism>
<accession>A0A2U2HH86</accession>
<evidence type="ECO:0000256" key="4">
    <source>
        <dbReference type="ARBA" id="ARBA00022692"/>
    </source>
</evidence>
<evidence type="ECO:0000313" key="8">
    <source>
        <dbReference type="EMBL" id="PWF45029.1"/>
    </source>
</evidence>
<feature type="transmembrane region" description="Helical" evidence="7">
    <location>
        <begin position="30"/>
        <end position="51"/>
    </location>
</feature>
<dbReference type="PANTHER" id="PTHR33884">
    <property type="entry name" value="UPF0410 PROTEIN YMGE"/>
    <property type="match status" value="1"/>
</dbReference>
<dbReference type="OrthoDB" id="964123at2"/>